<reference evidence="1 2" key="1">
    <citation type="submission" date="2018-04" db="EMBL/GenBank/DDBJ databases">
        <title>The genome of golden apple snail Pomacea canaliculata provides insight into stress tolerance and invasive adaptation.</title>
        <authorList>
            <person name="Liu C."/>
            <person name="Liu B."/>
            <person name="Ren Y."/>
            <person name="Zhang Y."/>
            <person name="Wang H."/>
            <person name="Li S."/>
            <person name="Jiang F."/>
            <person name="Yin L."/>
            <person name="Zhang G."/>
            <person name="Qian W."/>
            <person name="Fan W."/>
        </authorList>
    </citation>
    <scope>NUCLEOTIDE SEQUENCE [LARGE SCALE GENOMIC DNA]</scope>
    <source>
        <strain evidence="1">SZHN2017</strain>
        <tissue evidence="1">Muscle</tissue>
    </source>
</reference>
<protein>
    <submittedName>
        <fullName evidence="1">Uncharacterized protein</fullName>
    </submittedName>
</protein>
<comment type="caution">
    <text evidence="1">The sequence shown here is derived from an EMBL/GenBank/DDBJ whole genome shotgun (WGS) entry which is preliminary data.</text>
</comment>
<evidence type="ECO:0000313" key="1">
    <source>
        <dbReference type="EMBL" id="PVD26733.1"/>
    </source>
</evidence>
<organism evidence="1 2">
    <name type="scientific">Pomacea canaliculata</name>
    <name type="common">Golden apple snail</name>
    <dbReference type="NCBI Taxonomy" id="400727"/>
    <lineage>
        <taxon>Eukaryota</taxon>
        <taxon>Metazoa</taxon>
        <taxon>Spiralia</taxon>
        <taxon>Lophotrochozoa</taxon>
        <taxon>Mollusca</taxon>
        <taxon>Gastropoda</taxon>
        <taxon>Caenogastropoda</taxon>
        <taxon>Architaenioglossa</taxon>
        <taxon>Ampullarioidea</taxon>
        <taxon>Ampullariidae</taxon>
        <taxon>Pomacea</taxon>
    </lineage>
</organism>
<proteinExistence type="predicted"/>
<dbReference type="Proteomes" id="UP000245119">
    <property type="component" value="Linkage Group LG8"/>
</dbReference>
<accession>A0A2T7P006</accession>
<dbReference type="EMBL" id="PZQS01000008">
    <property type="protein sequence ID" value="PVD26733.1"/>
    <property type="molecule type" value="Genomic_DNA"/>
</dbReference>
<dbReference type="AlphaFoldDB" id="A0A2T7P006"/>
<gene>
    <name evidence="1" type="ORF">C0Q70_14411</name>
</gene>
<evidence type="ECO:0000313" key="2">
    <source>
        <dbReference type="Proteomes" id="UP000245119"/>
    </source>
</evidence>
<name>A0A2T7P006_POMCA</name>
<keyword evidence="2" id="KW-1185">Reference proteome</keyword>
<sequence length="637" mass="71828">MLSLLARMAEAAPSPEDTVVSMVREKDPFCSAEVITQLAKKIEELQVKRDRPYVFPIIWEQDRGLYPSEVRVNFVGSPVMSTARDLLSVFDNNMFASAWITIALLEGHHYASAPRPGDQQLALTLDAIAEYHDKNRNYSNSVMTFWPQAFNDTFQNWQSMPENLLKAFGLFDVVPAKVVEEIMKLLGLESLEHFMESILSMEDSFKRAFHIPPDFDDTFVNIGLGALLTELASDFPDAASRWRSGNSNLSSALEALRQYAYRPFSNDSNVNSIDPRTYYYIRHFLSEAHGRGEDIALVPTWVQNLQDAKDGYKRGVAMPFEINNVDVTVSANVVNGLTTAVLSGLLPADSLDEPLLKQVYVNTTAMIVAQISDHLQERPDLELTYYPSAFEFYWFVARTLSVMETAMLNRTLPPAMQEVYPLLKAALETSMTQDVIAKAQQEGEEMIFFDDFLGDGDVDSHNRSVVHAEDRLFTTAMAINALVTTWTTFDAAKRTVSWKQYVTAEVQDVVHKSARWLNANILKGTYKPNNVFFSGSFKGNSTIPFFYPCNRVEYLNGTRIDPRQQSLPTPPFICSMQGLVPETDYQAMIDQKHFGFNTPTHFTTFNDPNSYFPFWSSPAYTYATSMLALARAGLVAC</sequence>
<dbReference type="OrthoDB" id="10025474at2759"/>